<dbReference type="AlphaFoldDB" id="A0A2P5D7N6"/>
<name>A0A2P5D7N6_PARAD</name>
<proteinExistence type="predicted"/>
<keyword evidence="2" id="KW-1185">Reference proteome</keyword>
<accession>A0A2P5D7N6</accession>
<gene>
    <name evidence="1" type="ORF">PanWU01x14_090240</name>
</gene>
<evidence type="ECO:0000313" key="2">
    <source>
        <dbReference type="Proteomes" id="UP000237105"/>
    </source>
</evidence>
<evidence type="ECO:0000313" key="1">
    <source>
        <dbReference type="EMBL" id="PON69301.1"/>
    </source>
</evidence>
<dbReference type="OrthoDB" id="10521908at2759"/>
<organism evidence="1 2">
    <name type="scientific">Parasponia andersonii</name>
    <name type="common">Sponia andersonii</name>
    <dbReference type="NCBI Taxonomy" id="3476"/>
    <lineage>
        <taxon>Eukaryota</taxon>
        <taxon>Viridiplantae</taxon>
        <taxon>Streptophyta</taxon>
        <taxon>Embryophyta</taxon>
        <taxon>Tracheophyta</taxon>
        <taxon>Spermatophyta</taxon>
        <taxon>Magnoliopsida</taxon>
        <taxon>eudicotyledons</taxon>
        <taxon>Gunneridae</taxon>
        <taxon>Pentapetalae</taxon>
        <taxon>rosids</taxon>
        <taxon>fabids</taxon>
        <taxon>Rosales</taxon>
        <taxon>Cannabaceae</taxon>
        <taxon>Parasponia</taxon>
    </lineage>
</organism>
<dbReference type="Proteomes" id="UP000237105">
    <property type="component" value="Unassembled WGS sequence"/>
</dbReference>
<reference evidence="2" key="1">
    <citation type="submission" date="2016-06" db="EMBL/GenBank/DDBJ databases">
        <title>Parallel loss of symbiosis genes in relatives of nitrogen-fixing non-legume Parasponia.</title>
        <authorList>
            <person name="Van Velzen R."/>
            <person name="Holmer R."/>
            <person name="Bu F."/>
            <person name="Rutten L."/>
            <person name="Van Zeijl A."/>
            <person name="Liu W."/>
            <person name="Santuari L."/>
            <person name="Cao Q."/>
            <person name="Sharma T."/>
            <person name="Shen D."/>
            <person name="Roswanjaya Y."/>
            <person name="Wardhani T."/>
            <person name="Kalhor M.S."/>
            <person name="Jansen J."/>
            <person name="Van den Hoogen J."/>
            <person name="Gungor B."/>
            <person name="Hartog M."/>
            <person name="Hontelez J."/>
            <person name="Verver J."/>
            <person name="Yang W.-C."/>
            <person name="Schijlen E."/>
            <person name="Repin R."/>
            <person name="Schilthuizen M."/>
            <person name="Schranz E."/>
            <person name="Heidstra R."/>
            <person name="Miyata K."/>
            <person name="Fedorova E."/>
            <person name="Kohlen W."/>
            <person name="Bisseling T."/>
            <person name="Smit S."/>
            <person name="Geurts R."/>
        </authorList>
    </citation>
    <scope>NUCLEOTIDE SEQUENCE [LARGE SCALE GENOMIC DNA]</scope>
    <source>
        <strain evidence="2">cv. WU1-14</strain>
    </source>
</reference>
<protein>
    <submittedName>
        <fullName evidence="1">Uncharacterized protein</fullName>
    </submittedName>
</protein>
<sequence length="147" mass="16822">MFKIFSPNLALANISVATNDVCEEKCISIFRMKSNQKQRHSLCLFQTNMVNQIPRRRRRRRRSRRRRRGCVKFPSFQNKGVNPLIPVKLAQPQSPQNNSKACLVVTLIPPATAKLHRQANQTALLQATSCTFERVECGNSFVLVILE</sequence>
<dbReference type="EMBL" id="JXTB01000057">
    <property type="protein sequence ID" value="PON69301.1"/>
    <property type="molecule type" value="Genomic_DNA"/>
</dbReference>
<comment type="caution">
    <text evidence="1">The sequence shown here is derived from an EMBL/GenBank/DDBJ whole genome shotgun (WGS) entry which is preliminary data.</text>
</comment>